<dbReference type="STRING" id="1307839.L21SP5_03693"/>
<feature type="compositionally biased region" description="Low complexity" evidence="1">
    <location>
        <begin position="352"/>
        <end position="366"/>
    </location>
</feature>
<evidence type="ECO:0000313" key="3">
    <source>
        <dbReference type="EMBL" id="ALO17291.1"/>
    </source>
</evidence>
<evidence type="ECO:0000313" key="4">
    <source>
        <dbReference type="Proteomes" id="UP000064893"/>
    </source>
</evidence>
<organism evidence="3 4">
    <name type="scientific">Salinivirga cyanobacteriivorans</name>
    <dbReference type="NCBI Taxonomy" id="1307839"/>
    <lineage>
        <taxon>Bacteria</taxon>
        <taxon>Pseudomonadati</taxon>
        <taxon>Bacteroidota</taxon>
        <taxon>Bacteroidia</taxon>
        <taxon>Bacteroidales</taxon>
        <taxon>Salinivirgaceae</taxon>
        <taxon>Salinivirga</taxon>
    </lineage>
</organism>
<feature type="region of interest" description="Disordered" evidence="1">
    <location>
        <begin position="351"/>
        <end position="370"/>
    </location>
</feature>
<dbReference type="AlphaFoldDB" id="A0A0S2I509"/>
<dbReference type="Proteomes" id="UP000064893">
    <property type="component" value="Chromosome"/>
</dbReference>
<protein>
    <submittedName>
        <fullName evidence="3">Uncharacterized protein</fullName>
    </submittedName>
</protein>
<feature type="region of interest" description="Disordered" evidence="1">
    <location>
        <begin position="212"/>
        <end position="241"/>
    </location>
</feature>
<dbReference type="KEGG" id="blq:L21SP5_03693"/>
<keyword evidence="4" id="KW-1185">Reference proteome</keyword>
<proteinExistence type="predicted"/>
<reference evidence="3 4" key="1">
    <citation type="submission" date="2015-11" db="EMBL/GenBank/DDBJ databases">
        <title>Description and complete genome sequence of a novel strain predominating in hypersaline microbial mats and representing a new family of the Bacteriodetes phylum.</title>
        <authorList>
            <person name="Spring S."/>
            <person name="Bunk B."/>
            <person name="Sproer C."/>
            <person name="Klenk H.-P."/>
        </authorList>
    </citation>
    <scope>NUCLEOTIDE SEQUENCE [LARGE SCALE GENOMIC DNA]</scope>
    <source>
        <strain evidence="3 4">L21-Spi-D4</strain>
    </source>
</reference>
<feature type="compositionally biased region" description="Gly residues" evidence="1">
    <location>
        <begin position="220"/>
        <end position="233"/>
    </location>
</feature>
<feature type="signal peptide" evidence="2">
    <location>
        <begin position="1"/>
        <end position="21"/>
    </location>
</feature>
<accession>A0A0S2I509</accession>
<dbReference type="OrthoDB" id="1049190at2"/>
<evidence type="ECO:0000256" key="2">
    <source>
        <dbReference type="SAM" id="SignalP"/>
    </source>
</evidence>
<evidence type="ECO:0000256" key="1">
    <source>
        <dbReference type="SAM" id="MobiDB-lite"/>
    </source>
</evidence>
<keyword evidence="2" id="KW-0732">Signal</keyword>
<name>A0A0S2I509_9BACT</name>
<dbReference type="EMBL" id="CP013118">
    <property type="protein sequence ID" value="ALO17291.1"/>
    <property type="molecule type" value="Genomic_DNA"/>
</dbReference>
<dbReference type="RefSeq" id="WP_057954581.1">
    <property type="nucleotide sequence ID" value="NZ_CP013118.1"/>
</dbReference>
<gene>
    <name evidence="3" type="ORF">L21SP5_03693</name>
</gene>
<sequence length="529" mass="58690" precursor="true">MKQILILLTMLAVLFSTVVNGQNNEGKADDEARIAVTPVVKNSELPAHAKKMLKHKMTQLLSLNNMAGGDEASFFTIEGDATVLTQETTPTAPPMVSLQLSVSFKITDKQSGKVFSEVSTDVKGVGTNETKAYMTALRYVNIRSAQFRAFVDKGKERILQYYNSNCDFFLSRAEALKEQGNNAEAIKVLKAVPQVSKECYDKAMKLLGTIDMPEPQQTQSGGGDVAQSSGGGSPASSSGSEVEIDDDIYLVYNNMKTFGDKITMYFQLENRGGKDYELKDYNRDIRILAEGGIEKSVNKVEVAGKSGANTRATLMPGVPVKMECHFDKVDKVMMFEFPFNDSDFRIKDFGQASSSADSRPSGDSESGSGGSVAGAIDYANLGSYESAKMVFNKVTKWGKFKLPIDQFGNFSFDSPKEVQGKVTRFHYTSPSENNPEYLKMKSKPNFKNKGFTLIVERDNDNLSSYSFKNGYMRKLDNQRFGKKHSIHYDRNNAYMLFKGNNGGKTIYISVYFMADNEYTLIVQDVVEVQ</sequence>
<feature type="chain" id="PRO_5006599631" evidence="2">
    <location>
        <begin position="22"/>
        <end position="529"/>
    </location>
</feature>